<proteinExistence type="predicted"/>
<dbReference type="AlphaFoldDB" id="X6LFG7"/>
<comment type="caution">
    <text evidence="1">The sequence shown here is derived from an EMBL/GenBank/DDBJ whole genome shotgun (WGS) entry which is preliminary data.</text>
</comment>
<feature type="non-terminal residue" evidence="1">
    <location>
        <position position="1"/>
    </location>
</feature>
<dbReference type="Gene3D" id="3.40.50.300">
    <property type="entry name" value="P-loop containing nucleotide triphosphate hydrolases"/>
    <property type="match status" value="1"/>
</dbReference>
<gene>
    <name evidence="1" type="ORF">RFI_38005</name>
</gene>
<dbReference type="EMBL" id="ASPP01043830">
    <property type="protein sequence ID" value="ETN99469.1"/>
    <property type="molecule type" value="Genomic_DNA"/>
</dbReference>
<dbReference type="OrthoDB" id="2386367at2759"/>
<evidence type="ECO:0008006" key="3">
    <source>
        <dbReference type="Google" id="ProtNLM"/>
    </source>
</evidence>
<dbReference type="InterPro" id="IPR027417">
    <property type="entry name" value="P-loop_NTPase"/>
</dbReference>
<evidence type="ECO:0000313" key="1">
    <source>
        <dbReference type="EMBL" id="ETN99469.1"/>
    </source>
</evidence>
<protein>
    <recommendedName>
        <fullName evidence="3">G domain-containing protein</fullName>
    </recommendedName>
</protein>
<dbReference type="SUPFAM" id="SSF52540">
    <property type="entry name" value="P-loop containing nucleoside triphosphate hydrolases"/>
    <property type="match status" value="1"/>
</dbReference>
<reference evidence="1 2" key="1">
    <citation type="journal article" date="2013" name="Curr. Biol.">
        <title>The Genome of the Foraminiferan Reticulomyxa filosa.</title>
        <authorList>
            <person name="Glockner G."/>
            <person name="Hulsmann N."/>
            <person name="Schleicher M."/>
            <person name="Noegel A.A."/>
            <person name="Eichinger L."/>
            <person name="Gallinger C."/>
            <person name="Pawlowski J."/>
            <person name="Sierra R."/>
            <person name="Euteneuer U."/>
            <person name="Pillet L."/>
            <person name="Moustafa A."/>
            <person name="Platzer M."/>
            <person name="Groth M."/>
            <person name="Szafranski K."/>
            <person name="Schliwa M."/>
        </authorList>
    </citation>
    <scope>NUCLEOTIDE SEQUENCE [LARGE SCALE GENOMIC DNA]</scope>
</reference>
<sequence>RCLVIMKEDEQITWYPKNANDPNFRNELEKQDWKKYFEDLEQLIGISNRNEYLRENEKGEIIKNHEDLKAIWTDRYNDDKQCWLKLTMSNSNEIDTEDEKIPDERTNVQEKEHFDIKLMLDLVKKAEEAEAQIKDKNVILFLGGTGVGKSTLIHFLSGSKMEQQTINGIDHIAPVRIKNKSLSNIITKPGAMSVTRYIAAVPIDLQEMD</sequence>
<organism evidence="1 2">
    <name type="scientific">Reticulomyxa filosa</name>
    <dbReference type="NCBI Taxonomy" id="46433"/>
    <lineage>
        <taxon>Eukaryota</taxon>
        <taxon>Sar</taxon>
        <taxon>Rhizaria</taxon>
        <taxon>Retaria</taxon>
        <taxon>Foraminifera</taxon>
        <taxon>Monothalamids</taxon>
        <taxon>Reticulomyxidae</taxon>
        <taxon>Reticulomyxa</taxon>
    </lineage>
</organism>
<accession>X6LFG7</accession>
<dbReference type="Proteomes" id="UP000023152">
    <property type="component" value="Unassembled WGS sequence"/>
</dbReference>
<feature type="non-terminal residue" evidence="1">
    <location>
        <position position="209"/>
    </location>
</feature>
<evidence type="ECO:0000313" key="2">
    <source>
        <dbReference type="Proteomes" id="UP000023152"/>
    </source>
</evidence>
<keyword evidence="2" id="KW-1185">Reference proteome</keyword>
<name>X6LFG7_RETFI</name>